<dbReference type="SUPFAM" id="SSF57850">
    <property type="entry name" value="RING/U-box"/>
    <property type="match status" value="1"/>
</dbReference>
<evidence type="ECO:0000256" key="11">
    <source>
        <dbReference type="SAM" id="MobiDB-lite"/>
    </source>
</evidence>
<keyword evidence="5" id="KW-0479">Metal-binding</keyword>
<evidence type="ECO:0000256" key="1">
    <source>
        <dbReference type="ARBA" id="ARBA00004123"/>
    </source>
</evidence>
<name>A0A2B7XH50_9EURO</name>
<dbReference type="CDD" id="cd16651">
    <property type="entry name" value="SPL-RING_NSE2"/>
    <property type="match status" value="1"/>
</dbReference>
<dbReference type="EMBL" id="PDNC01000010">
    <property type="protein sequence ID" value="PGH08240.1"/>
    <property type="molecule type" value="Genomic_DNA"/>
</dbReference>
<feature type="region of interest" description="Disordered" evidence="11">
    <location>
        <begin position="110"/>
        <end position="137"/>
    </location>
</feature>
<evidence type="ECO:0000256" key="7">
    <source>
        <dbReference type="ARBA" id="ARBA00022786"/>
    </source>
</evidence>
<dbReference type="PANTHER" id="PTHR21330:SF1">
    <property type="entry name" value="E3 SUMO-PROTEIN LIGASE NSE2"/>
    <property type="match status" value="1"/>
</dbReference>
<dbReference type="GO" id="GO:0061665">
    <property type="term" value="F:SUMO ligase activity"/>
    <property type="evidence" value="ECO:0007669"/>
    <property type="project" value="TreeGrafter"/>
</dbReference>
<comment type="caution">
    <text evidence="13">The sequence shown here is derived from an EMBL/GenBank/DDBJ whole genome shotgun (WGS) entry which is preliminary data.</text>
</comment>
<feature type="region of interest" description="Disordered" evidence="11">
    <location>
        <begin position="1"/>
        <end position="46"/>
    </location>
</feature>
<dbReference type="AlphaFoldDB" id="A0A2B7XH50"/>
<dbReference type="GO" id="GO:0030915">
    <property type="term" value="C:Smc5-Smc6 complex"/>
    <property type="evidence" value="ECO:0007669"/>
    <property type="project" value="InterPro"/>
</dbReference>
<dbReference type="Proteomes" id="UP000224080">
    <property type="component" value="Unassembled WGS sequence"/>
</dbReference>
<dbReference type="STRING" id="2060905.A0A2B7XH50"/>
<comment type="subcellular location">
    <subcellularLocation>
        <location evidence="1">Nucleus</location>
    </subcellularLocation>
</comment>
<feature type="compositionally biased region" description="Acidic residues" evidence="11">
    <location>
        <begin position="121"/>
        <end position="137"/>
    </location>
</feature>
<dbReference type="InterPro" id="IPR026846">
    <property type="entry name" value="Nse2(Mms21)"/>
</dbReference>
<dbReference type="InterPro" id="IPR013083">
    <property type="entry name" value="Znf_RING/FYVE/PHD"/>
</dbReference>
<dbReference type="UniPathway" id="UPA00886"/>
<feature type="region of interest" description="Disordered" evidence="11">
    <location>
        <begin position="183"/>
        <end position="231"/>
    </location>
</feature>
<dbReference type="GO" id="GO:0008270">
    <property type="term" value="F:zinc ion binding"/>
    <property type="evidence" value="ECO:0007669"/>
    <property type="project" value="UniProtKB-KW"/>
</dbReference>
<feature type="compositionally biased region" description="Acidic residues" evidence="11">
    <location>
        <begin position="424"/>
        <end position="441"/>
    </location>
</feature>
<dbReference type="Gene3D" id="3.30.40.10">
    <property type="entry name" value="Zinc/RING finger domain, C3HC4 (zinc finger)"/>
    <property type="match status" value="1"/>
</dbReference>
<keyword evidence="6 10" id="KW-0863">Zinc-finger</keyword>
<dbReference type="Pfam" id="PF11789">
    <property type="entry name" value="zf-Nse"/>
    <property type="match status" value="1"/>
</dbReference>
<evidence type="ECO:0000256" key="2">
    <source>
        <dbReference type="ARBA" id="ARBA00004718"/>
    </source>
</evidence>
<dbReference type="PROSITE" id="PS51044">
    <property type="entry name" value="ZF_SP_RING"/>
    <property type="match status" value="1"/>
</dbReference>
<keyword evidence="8" id="KW-0862">Zinc</keyword>
<comment type="similarity">
    <text evidence="3">Belongs to the NSE2 family.</text>
</comment>
<evidence type="ECO:0000256" key="9">
    <source>
        <dbReference type="ARBA" id="ARBA00023242"/>
    </source>
</evidence>
<keyword evidence="9" id="KW-0539">Nucleus</keyword>
<dbReference type="GO" id="GO:0016925">
    <property type="term" value="P:protein sumoylation"/>
    <property type="evidence" value="ECO:0007669"/>
    <property type="project" value="UniProtKB-UniPathway"/>
</dbReference>
<dbReference type="InterPro" id="IPR004181">
    <property type="entry name" value="Znf_MIZ"/>
</dbReference>
<evidence type="ECO:0000256" key="10">
    <source>
        <dbReference type="PROSITE-ProRule" id="PRU00452"/>
    </source>
</evidence>
<evidence type="ECO:0000256" key="8">
    <source>
        <dbReference type="ARBA" id="ARBA00022833"/>
    </source>
</evidence>
<keyword evidence="4" id="KW-0808">Transferase</keyword>
<proteinExistence type="inferred from homology"/>
<feature type="compositionally biased region" description="Basic and acidic residues" evidence="11">
    <location>
        <begin position="464"/>
        <end position="473"/>
    </location>
</feature>
<evidence type="ECO:0000256" key="4">
    <source>
        <dbReference type="ARBA" id="ARBA00022679"/>
    </source>
</evidence>
<sequence length="486" mass="54554">MSVNHTPRPRQSLPSRDTPVQPRSSRPARPSGAHGASSRRQGQPARRPLLQLPAYQPQVAPFNATILHKLSELQHFPRLAAMQAKAAQQLTECAGMVNVRLTGAKEREAKRTGMKRKATDVEDEEGELEQDDAESEEVNNKIVDLEERVKAMTGRLDEKMRQIVDAEARTILLTDGLKQIHREGVEALAAPPQAKRRRMRRRPGEESEEDEEEDQDDGELSVGEAPRIWNGGASNVLRKELKEKKAQWKERSLTDRYTTNDKYIGFYRVVHESKYPDDKIPPLPHPSTWFADVEHPTTATLGQTTTTNAARGANDANVGPTGDDSDDLAIRGERISLRCPITLLPFTDPVRSEKCPHSFERAAIVAMIKRSKKRLVIPADGKRVPCVECPVCSALISLHDLKTDVVTMSRLRRAEVRREREEEQGGEEVDGDDVYDGEEEVVVERTGRGGKRRGGAEMNNEMEYETKREESREPSMVPDTQMVDLA</sequence>
<keyword evidence="7" id="KW-0833">Ubl conjugation pathway</keyword>
<feature type="domain" description="SP-RING-type" evidence="12">
    <location>
        <begin position="324"/>
        <end position="420"/>
    </location>
</feature>
<comment type="pathway">
    <text evidence="2">Protein modification; protein sumoylation.</text>
</comment>
<dbReference type="PANTHER" id="PTHR21330">
    <property type="entry name" value="E3 SUMO-PROTEIN LIGASE NSE2"/>
    <property type="match status" value="1"/>
</dbReference>
<feature type="compositionally biased region" description="Acidic residues" evidence="11">
    <location>
        <begin position="206"/>
        <end position="219"/>
    </location>
</feature>
<evidence type="ECO:0000256" key="5">
    <source>
        <dbReference type="ARBA" id="ARBA00022723"/>
    </source>
</evidence>
<organism evidence="13 14">
    <name type="scientific">Blastomyces parvus</name>
    <dbReference type="NCBI Taxonomy" id="2060905"/>
    <lineage>
        <taxon>Eukaryota</taxon>
        <taxon>Fungi</taxon>
        <taxon>Dikarya</taxon>
        <taxon>Ascomycota</taxon>
        <taxon>Pezizomycotina</taxon>
        <taxon>Eurotiomycetes</taxon>
        <taxon>Eurotiomycetidae</taxon>
        <taxon>Onygenales</taxon>
        <taxon>Ajellomycetaceae</taxon>
        <taxon>Blastomyces</taxon>
    </lineage>
</organism>
<feature type="region of interest" description="Disordered" evidence="11">
    <location>
        <begin position="415"/>
        <end position="486"/>
    </location>
</feature>
<evidence type="ECO:0000313" key="14">
    <source>
        <dbReference type="Proteomes" id="UP000224080"/>
    </source>
</evidence>
<evidence type="ECO:0000313" key="13">
    <source>
        <dbReference type="EMBL" id="PGH08240.1"/>
    </source>
</evidence>
<gene>
    <name evidence="13" type="ORF">GX51_01394</name>
</gene>
<keyword evidence="14" id="KW-1185">Reference proteome</keyword>
<dbReference type="GO" id="GO:0005634">
    <property type="term" value="C:nucleus"/>
    <property type="evidence" value="ECO:0007669"/>
    <property type="project" value="UniProtKB-SubCell"/>
</dbReference>
<evidence type="ECO:0000256" key="6">
    <source>
        <dbReference type="ARBA" id="ARBA00022771"/>
    </source>
</evidence>
<reference evidence="13 14" key="1">
    <citation type="submission" date="2017-10" db="EMBL/GenBank/DDBJ databases">
        <title>Comparative genomics in systemic dimorphic fungi from Ajellomycetaceae.</title>
        <authorList>
            <person name="Munoz J.F."/>
            <person name="Mcewen J.G."/>
            <person name="Clay O.K."/>
            <person name="Cuomo C.A."/>
        </authorList>
    </citation>
    <scope>NUCLEOTIDE SEQUENCE [LARGE SCALE GENOMIC DNA]</scope>
    <source>
        <strain evidence="13 14">UAMH130</strain>
    </source>
</reference>
<dbReference type="OrthoDB" id="756301at2759"/>
<dbReference type="GO" id="GO:0000724">
    <property type="term" value="P:double-strand break repair via homologous recombination"/>
    <property type="evidence" value="ECO:0007669"/>
    <property type="project" value="InterPro"/>
</dbReference>
<accession>A0A2B7XH50</accession>
<evidence type="ECO:0000259" key="12">
    <source>
        <dbReference type="PROSITE" id="PS51044"/>
    </source>
</evidence>
<protein>
    <recommendedName>
        <fullName evidence="12">SP-RING-type domain-containing protein</fullName>
    </recommendedName>
</protein>
<evidence type="ECO:0000256" key="3">
    <source>
        <dbReference type="ARBA" id="ARBA00008212"/>
    </source>
</evidence>